<evidence type="ECO:0000256" key="5">
    <source>
        <dbReference type="ARBA" id="ARBA00022729"/>
    </source>
</evidence>
<feature type="binding site" evidence="7">
    <location>
        <position position="100"/>
    </location>
    <ligand>
        <name>phosphate</name>
        <dbReference type="ChEBI" id="CHEBI:43474"/>
    </ligand>
</feature>
<dbReference type="InterPro" id="IPR005673">
    <property type="entry name" value="ABC_phos-bd_PstS"/>
</dbReference>
<feature type="domain" description="PBP" evidence="10">
    <location>
        <begin position="59"/>
        <end position="350"/>
    </location>
</feature>
<evidence type="ECO:0000313" key="12">
    <source>
        <dbReference type="Proteomes" id="UP000215332"/>
    </source>
</evidence>
<keyword evidence="3 6" id="KW-0813">Transport</keyword>
<evidence type="ECO:0000256" key="6">
    <source>
        <dbReference type="PIRNR" id="PIRNR002756"/>
    </source>
</evidence>
<dbReference type="PIRSF" id="PIRSF002756">
    <property type="entry name" value="PstS"/>
    <property type="match status" value="1"/>
</dbReference>
<evidence type="ECO:0000256" key="2">
    <source>
        <dbReference type="ARBA" id="ARBA00008725"/>
    </source>
</evidence>
<sequence>MTNRLAKLTVLALSSAVVLTGCGSNKDDNSSSDTSSKAATSATSAESKSTVDPASFKPACPAGTLNGAGSSAQANAINQVIQDYAAACPKTKINYTPSGSGAGIESFIGKQVDFAGSDSALNPDKGEVDKAKTTCGTDAWHLPLAAGPIAVVYNVDGVSKLNLKTETLAKIFAGQIKTWDDDAIKADNPDAKLPSENISVYYRADKSGTTDNFTKFLNKAAGDVWTAKHSKEWKGTGKGADKSAGVTQAVKDNKNSISYTEWSYATKNNLNMAAIDNGNGPVELTGESAGKAVSAAKTAGEGNDLQLEMQYKNTPKDVYPAVLVTYEIACSAGNKNADVLKDFLSFYASQDEQKKIQDLGYAPLPTDVSKKALDSAQAIS</sequence>
<feature type="region of interest" description="Disordered" evidence="8">
    <location>
        <begin position="24"/>
        <end position="54"/>
    </location>
</feature>
<dbReference type="RefSeq" id="WP_065860395.1">
    <property type="nucleotide sequence ID" value="NZ_JAWMST010000022.1"/>
</dbReference>
<dbReference type="EMBL" id="LT906441">
    <property type="protein sequence ID" value="SNV28734.1"/>
    <property type="molecule type" value="Genomic_DNA"/>
</dbReference>
<protein>
    <recommendedName>
        <fullName evidence="6">Phosphate-binding protein</fullName>
    </recommendedName>
</protein>
<evidence type="ECO:0000256" key="1">
    <source>
        <dbReference type="ARBA" id="ARBA00008520"/>
    </source>
</evidence>
<dbReference type="CDD" id="cd13565">
    <property type="entry name" value="PBP2_PstS"/>
    <property type="match status" value="1"/>
</dbReference>
<evidence type="ECO:0000256" key="9">
    <source>
        <dbReference type="SAM" id="SignalP"/>
    </source>
</evidence>
<feature type="binding site" evidence="7">
    <location>
        <begin position="70"/>
        <end position="72"/>
    </location>
    <ligand>
        <name>phosphate</name>
        <dbReference type="ChEBI" id="CHEBI:43474"/>
    </ligand>
</feature>
<dbReference type="Gene3D" id="3.40.190.10">
    <property type="entry name" value="Periplasmic binding protein-like II"/>
    <property type="match status" value="2"/>
</dbReference>
<keyword evidence="5 9" id="KW-0732">Signal</keyword>
<dbReference type="InterPro" id="IPR050962">
    <property type="entry name" value="Phosphate-bind_PstS"/>
</dbReference>
<name>A0A239W4R6_9ACTN</name>
<dbReference type="InterPro" id="IPR024370">
    <property type="entry name" value="PBP_domain"/>
</dbReference>
<comment type="similarity">
    <text evidence="2 6">Belongs to the PstS family.</text>
</comment>
<dbReference type="KEGG" id="cgrn:4412665_00181"/>
<organism evidence="11 12">
    <name type="scientific">Cutibacterium granulosum</name>
    <dbReference type="NCBI Taxonomy" id="33011"/>
    <lineage>
        <taxon>Bacteria</taxon>
        <taxon>Bacillati</taxon>
        <taxon>Actinomycetota</taxon>
        <taxon>Actinomycetes</taxon>
        <taxon>Propionibacteriales</taxon>
        <taxon>Propionibacteriaceae</taxon>
        <taxon>Cutibacterium</taxon>
    </lineage>
</organism>
<evidence type="ECO:0000256" key="8">
    <source>
        <dbReference type="SAM" id="MobiDB-lite"/>
    </source>
</evidence>
<evidence type="ECO:0000259" key="10">
    <source>
        <dbReference type="Pfam" id="PF12849"/>
    </source>
</evidence>
<accession>A0A239W4R6</accession>
<gene>
    <name evidence="11" type="primary">pstS2</name>
    <name evidence="11" type="ORF">SAMEA4412665_00181</name>
</gene>
<dbReference type="PANTHER" id="PTHR42996">
    <property type="entry name" value="PHOSPHATE-BINDING PROTEIN PSTS"/>
    <property type="match status" value="1"/>
</dbReference>
<dbReference type="InterPro" id="IPR006061">
    <property type="entry name" value="SBP_1_CS"/>
</dbReference>
<proteinExistence type="inferred from homology"/>
<comment type="similarity">
    <text evidence="1">Belongs to the bacterial solute-binding protein 1 family.</text>
</comment>
<feature type="binding site" evidence="7">
    <location>
        <position position="118"/>
    </location>
    <ligand>
        <name>phosphate</name>
        <dbReference type="ChEBI" id="CHEBI:43474"/>
    </ligand>
</feature>
<evidence type="ECO:0000256" key="3">
    <source>
        <dbReference type="ARBA" id="ARBA00022448"/>
    </source>
</evidence>
<dbReference type="Pfam" id="PF12849">
    <property type="entry name" value="PBP_like_2"/>
    <property type="match status" value="1"/>
</dbReference>
<dbReference type="GO" id="GO:0043190">
    <property type="term" value="C:ATP-binding cassette (ABC) transporter complex"/>
    <property type="evidence" value="ECO:0007669"/>
    <property type="project" value="InterPro"/>
</dbReference>
<dbReference type="eggNOG" id="COG0226">
    <property type="taxonomic scope" value="Bacteria"/>
</dbReference>
<feature type="signal peptide" evidence="9">
    <location>
        <begin position="1"/>
        <end position="20"/>
    </location>
</feature>
<dbReference type="PROSITE" id="PS01037">
    <property type="entry name" value="SBP_BACTERIAL_1"/>
    <property type="match status" value="1"/>
</dbReference>
<keyword evidence="4 6" id="KW-0592">Phosphate transport</keyword>
<dbReference type="PROSITE" id="PS51257">
    <property type="entry name" value="PROKAR_LIPOPROTEIN"/>
    <property type="match status" value="1"/>
</dbReference>
<evidence type="ECO:0000256" key="7">
    <source>
        <dbReference type="PIRSR" id="PIRSR002756-1"/>
    </source>
</evidence>
<feature type="binding site" evidence="7">
    <location>
        <begin position="207"/>
        <end position="209"/>
    </location>
    <ligand>
        <name>phosphate</name>
        <dbReference type="ChEBI" id="CHEBI:43474"/>
    </ligand>
</feature>
<dbReference type="NCBIfam" id="TIGR00975">
    <property type="entry name" value="3a0107s03"/>
    <property type="match status" value="1"/>
</dbReference>
<dbReference type="AlphaFoldDB" id="A0A239W4R6"/>
<evidence type="ECO:0000313" key="11">
    <source>
        <dbReference type="EMBL" id="SNV28734.1"/>
    </source>
</evidence>
<dbReference type="GO" id="GO:0035435">
    <property type="term" value="P:phosphate ion transmembrane transport"/>
    <property type="evidence" value="ECO:0007669"/>
    <property type="project" value="InterPro"/>
</dbReference>
<feature type="chain" id="PRO_5039625527" description="Phosphate-binding protein" evidence="9">
    <location>
        <begin position="21"/>
        <end position="380"/>
    </location>
</feature>
<feature type="compositionally biased region" description="Low complexity" evidence="8">
    <location>
        <begin position="31"/>
        <end position="50"/>
    </location>
</feature>
<dbReference type="GO" id="GO:0042301">
    <property type="term" value="F:phosphate ion binding"/>
    <property type="evidence" value="ECO:0007669"/>
    <property type="project" value="InterPro"/>
</dbReference>
<dbReference type="PANTHER" id="PTHR42996:SF1">
    <property type="entry name" value="PHOSPHATE-BINDING PROTEIN PSTS"/>
    <property type="match status" value="1"/>
</dbReference>
<evidence type="ECO:0000256" key="4">
    <source>
        <dbReference type="ARBA" id="ARBA00022592"/>
    </source>
</evidence>
<reference evidence="11 12" key="1">
    <citation type="submission" date="2017-06" db="EMBL/GenBank/DDBJ databases">
        <authorList>
            <consortium name="Pathogen Informatics"/>
        </authorList>
    </citation>
    <scope>NUCLEOTIDE SEQUENCE [LARGE SCALE GENOMIC DNA]</scope>
    <source>
        <strain evidence="11 12">NCTC11865</strain>
    </source>
</reference>
<dbReference type="Proteomes" id="UP000215332">
    <property type="component" value="Chromosome 1"/>
</dbReference>
<dbReference type="SUPFAM" id="SSF53850">
    <property type="entry name" value="Periplasmic binding protein-like II"/>
    <property type="match status" value="1"/>
</dbReference>